<dbReference type="GO" id="GO:0005783">
    <property type="term" value="C:endoplasmic reticulum"/>
    <property type="evidence" value="ECO:0007669"/>
    <property type="project" value="TreeGrafter"/>
</dbReference>
<dbReference type="PANTHER" id="PTHR13285">
    <property type="entry name" value="ACYLTRANSFERASE"/>
    <property type="match status" value="1"/>
</dbReference>
<evidence type="ECO:0000256" key="4">
    <source>
        <dbReference type="ARBA" id="ARBA00023136"/>
    </source>
</evidence>
<evidence type="ECO:0000256" key="1">
    <source>
        <dbReference type="ARBA" id="ARBA00004141"/>
    </source>
</evidence>
<keyword evidence="3 6" id="KW-1133">Transmembrane helix</keyword>
<evidence type="ECO:0000313" key="8">
    <source>
        <dbReference type="Proteomes" id="UP000186922"/>
    </source>
</evidence>
<protein>
    <submittedName>
        <fullName evidence="7">Uncharacterized protein</fullName>
    </submittedName>
</protein>
<feature type="transmembrane region" description="Helical" evidence="6">
    <location>
        <begin position="425"/>
        <end position="443"/>
    </location>
</feature>
<keyword evidence="2 6" id="KW-0812">Transmembrane</keyword>
<dbReference type="EMBL" id="BDGG01000012">
    <property type="protein sequence ID" value="GAV05644.1"/>
    <property type="molecule type" value="Genomic_DNA"/>
</dbReference>
<feature type="transmembrane region" description="Helical" evidence="6">
    <location>
        <begin position="30"/>
        <end position="48"/>
    </location>
</feature>
<dbReference type="Pfam" id="PF03062">
    <property type="entry name" value="MBOAT"/>
    <property type="match status" value="1"/>
</dbReference>
<dbReference type="InterPro" id="IPR004299">
    <property type="entry name" value="MBOAT_fam"/>
</dbReference>
<keyword evidence="8" id="KW-1185">Reference proteome</keyword>
<feature type="transmembrane region" description="Helical" evidence="6">
    <location>
        <begin position="141"/>
        <end position="165"/>
    </location>
</feature>
<comment type="similarity">
    <text evidence="5">Belongs to the membrane-bound acyltransferase family. HHAT subfamily.</text>
</comment>
<evidence type="ECO:0000256" key="2">
    <source>
        <dbReference type="ARBA" id="ARBA00022692"/>
    </source>
</evidence>
<dbReference type="OrthoDB" id="420606at2759"/>
<evidence type="ECO:0000256" key="5">
    <source>
        <dbReference type="ARBA" id="ARBA00038268"/>
    </source>
</evidence>
<dbReference type="GO" id="GO:0016409">
    <property type="term" value="F:palmitoyltransferase activity"/>
    <property type="evidence" value="ECO:0007669"/>
    <property type="project" value="TreeGrafter"/>
</dbReference>
<dbReference type="Proteomes" id="UP000186922">
    <property type="component" value="Unassembled WGS sequence"/>
</dbReference>
<gene>
    <name evidence="7" type="primary">RvY_15744-1</name>
    <name evidence="7" type="synonym">RvY_15744.1</name>
    <name evidence="7" type="ORF">RvY_15744</name>
</gene>
<evidence type="ECO:0000256" key="3">
    <source>
        <dbReference type="ARBA" id="ARBA00022989"/>
    </source>
</evidence>
<feature type="transmembrane region" description="Helical" evidence="6">
    <location>
        <begin position="463"/>
        <end position="483"/>
    </location>
</feature>
<evidence type="ECO:0000256" key="6">
    <source>
        <dbReference type="SAM" id="Phobius"/>
    </source>
</evidence>
<reference evidence="7 8" key="1">
    <citation type="journal article" date="2016" name="Nat. Commun.">
        <title>Extremotolerant tardigrade genome and improved radiotolerance of human cultured cells by tardigrade-unique protein.</title>
        <authorList>
            <person name="Hashimoto T."/>
            <person name="Horikawa D.D."/>
            <person name="Saito Y."/>
            <person name="Kuwahara H."/>
            <person name="Kozuka-Hata H."/>
            <person name="Shin-I T."/>
            <person name="Minakuchi Y."/>
            <person name="Ohishi K."/>
            <person name="Motoyama A."/>
            <person name="Aizu T."/>
            <person name="Enomoto A."/>
            <person name="Kondo K."/>
            <person name="Tanaka S."/>
            <person name="Hara Y."/>
            <person name="Koshikawa S."/>
            <person name="Sagara H."/>
            <person name="Miura T."/>
            <person name="Yokobori S."/>
            <person name="Miyagawa K."/>
            <person name="Suzuki Y."/>
            <person name="Kubo T."/>
            <person name="Oyama M."/>
            <person name="Kohara Y."/>
            <person name="Fujiyama A."/>
            <person name="Arakawa K."/>
            <person name="Katayama T."/>
            <person name="Toyoda A."/>
            <person name="Kunieda T."/>
        </authorList>
    </citation>
    <scope>NUCLEOTIDE SEQUENCE [LARGE SCALE GENOMIC DNA]</scope>
    <source>
        <strain evidence="7 8">YOKOZUNA-1</strain>
    </source>
</reference>
<accession>A0A1D1W2P6</accession>
<comment type="subcellular location">
    <subcellularLocation>
        <location evidence="1">Membrane</location>
        <topology evidence="1">Multi-pass membrane protein</topology>
    </subcellularLocation>
</comment>
<dbReference type="GO" id="GO:0016020">
    <property type="term" value="C:membrane"/>
    <property type="evidence" value="ECO:0007669"/>
    <property type="project" value="UniProtKB-SubCell"/>
</dbReference>
<keyword evidence="4 6" id="KW-0472">Membrane</keyword>
<sequence>MARHTDSELVARIKYFLPSKVAFEGRPPDVPFGICLFFLLAAKFYATFRFTLSSRASRNYFHHVDKGWITEKSYKDYGDVEWIFWKQEATEILGFMLARTALRQLLRGFSRLSDVLLALDLIACTALLGVNAVTFHLALTGIFFVVALARVRLLIWALAAVLCFARYALPMDALFDEGDMWDHFRFECTACFLVARCISFGFDYVDILDASVDERPLQTLLSFIKYNFFYPCFMVGPIIPYNTFCEKLKTPRITTNKQLFGLVGKVFGALAVYEVGGHIHYPFSTRYDQRYAQTTDLWSLVGNSFALGRFFFYKYVVLYGTAGFFTIINGIDYAQLPICTSWCHRYSLMWQWFDHGLYVFLKQYIYIPFAEKNVGKVFSSMGCFAFISVWHGFSKHITCWIVMNWSLLLLEGLVYKHIKHQHLQAIFNSPIIVLCILSNMFFLGENYNFGFQLLNRLIIRNSATGIGTMLFIGYCWSFTGEYFRTWKKHYTYPKVKTSKAPVLPTVDKAGGDATFATENQSKESLKAE</sequence>
<feature type="transmembrane region" description="Helical" evidence="6">
    <location>
        <begin position="115"/>
        <end position="135"/>
    </location>
</feature>
<dbReference type="AlphaFoldDB" id="A0A1D1W2P6"/>
<evidence type="ECO:0000313" key="7">
    <source>
        <dbReference type="EMBL" id="GAV05644.1"/>
    </source>
</evidence>
<dbReference type="STRING" id="947166.A0A1D1W2P6"/>
<dbReference type="PANTHER" id="PTHR13285:SF18">
    <property type="entry name" value="PROTEIN-CYSTEINE N-PALMITOYLTRANSFERASE RASP"/>
    <property type="match status" value="1"/>
</dbReference>
<name>A0A1D1W2P6_RAMVA</name>
<dbReference type="InterPro" id="IPR051085">
    <property type="entry name" value="MB_O-acyltransferase"/>
</dbReference>
<organism evidence="7 8">
    <name type="scientific">Ramazzottius varieornatus</name>
    <name type="common">Water bear</name>
    <name type="synonym">Tardigrade</name>
    <dbReference type="NCBI Taxonomy" id="947166"/>
    <lineage>
        <taxon>Eukaryota</taxon>
        <taxon>Metazoa</taxon>
        <taxon>Ecdysozoa</taxon>
        <taxon>Tardigrada</taxon>
        <taxon>Eutardigrada</taxon>
        <taxon>Parachela</taxon>
        <taxon>Hypsibioidea</taxon>
        <taxon>Ramazzottiidae</taxon>
        <taxon>Ramazzottius</taxon>
    </lineage>
</organism>
<comment type="caution">
    <text evidence="7">The sequence shown here is derived from an EMBL/GenBank/DDBJ whole genome shotgun (WGS) entry which is preliminary data.</text>
</comment>
<proteinExistence type="inferred from homology"/>